<proteinExistence type="inferred from homology"/>
<sequence>MDFSFLSKWYEMILKGTGITISVSLIALFFGFIIGLFICLAKLSKNKFLSGLASVYIEVLRGTPLLAQVFLLWFGLPQIGINIPGIFGISSEFVTAAVALSINSGAYVAEIFRSGIQSVDNGQMEASRSLGLSYSSTMRYVIVPQAIRNILPALANEFISLIKESSIISVIGVKEIMFVQGVVKNSTFKPLEPLIVAALIYFVLTFTLSKLVGLLEKKFAMADA</sequence>
<keyword evidence="8 9" id="KW-0472">Membrane</keyword>
<keyword evidence="12" id="KW-1185">Reference proteome</keyword>
<evidence type="ECO:0000256" key="8">
    <source>
        <dbReference type="ARBA" id="ARBA00023136"/>
    </source>
</evidence>
<dbReference type="EMBL" id="NOJY02000003">
    <property type="protein sequence ID" value="RDY29223.1"/>
    <property type="molecule type" value="Genomic_DNA"/>
</dbReference>
<feature type="transmembrane region" description="Helical" evidence="9">
    <location>
        <begin position="20"/>
        <end position="41"/>
    </location>
</feature>
<dbReference type="PANTHER" id="PTHR30614:SF20">
    <property type="entry name" value="GLUTAMINE TRANSPORT SYSTEM PERMEASE PROTEIN GLNP"/>
    <property type="match status" value="1"/>
</dbReference>
<feature type="transmembrane region" description="Helical" evidence="9">
    <location>
        <begin position="194"/>
        <end position="215"/>
    </location>
</feature>
<dbReference type="GO" id="GO:0022857">
    <property type="term" value="F:transmembrane transporter activity"/>
    <property type="evidence" value="ECO:0007669"/>
    <property type="project" value="InterPro"/>
</dbReference>
<keyword evidence="7 9" id="KW-1133">Transmembrane helix</keyword>
<keyword evidence="6" id="KW-0029">Amino-acid transport</keyword>
<dbReference type="AlphaFoldDB" id="A0A371J932"/>
<organism evidence="11 12">
    <name type="scientific">Romboutsia weinsteinii</name>
    <dbReference type="NCBI Taxonomy" id="2020949"/>
    <lineage>
        <taxon>Bacteria</taxon>
        <taxon>Bacillati</taxon>
        <taxon>Bacillota</taxon>
        <taxon>Clostridia</taxon>
        <taxon>Peptostreptococcales</taxon>
        <taxon>Peptostreptococcaceae</taxon>
        <taxon>Romboutsia</taxon>
    </lineage>
</organism>
<dbReference type="PROSITE" id="PS50928">
    <property type="entry name" value="ABC_TM1"/>
    <property type="match status" value="1"/>
</dbReference>
<evidence type="ECO:0000259" key="10">
    <source>
        <dbReference type="PROSITE" id="PS50928"/>
    </source>
</evidence>
<dbReference type="InterPro" id="IPR043429">
    <property type="entry name" value="ArtM/GltK/GlnP/TcyL/YhdX-like"/>
</dbReference>
<dbReference type="InterPro" id="IPR010065">
    <property type="entry name" value="AA_ABC_transptr_permease_3TM"/>
</dbReference>
<evidence type="ECO:0000256" key="3">
    <source>
        <dbReference type="ARBA" id="ARBA00022448"/>
    </source>
</evidence>
<name>A0A371J932_9FIRM</name>
<dbReference type="SUPFAM" id="SSF161098">
    <property type="entry name" value="MetI-like"/>
    <property type="match status" value="1"/>
</dbReference>
<accession>A0A371J932</accession>
<dbReference type="NCBIfam" id="TIGR01726">
    <property type="entry name" value="HEQRo_perm_3TM"/>
    <property type="match status" value="1"/>
</dbReference>
<dbReference type="RefSeq" id="WP_094368274.1">
    <property type="nucleotide sequence ID" value="NZ_NOJY02000003.1"/>
</dbReference>
<comment type="subcellular location">
    <subcellularLocation>
        <location evidence="1 9">Cell membrane</location>
        <topology evidence="1 9">Multi-pass membrane protein</topology>
    </subcellularLocation>
</comment>
<dbReference type="OrthoDB" id="9787841at2"/>
<keyword evidence="5 9" id="KW-0812">Transmembrane</keyword>
<evidence type="ECO:0000256" key="1">
    <source>
        <dbReference type="ARBA" id="ARBA00004651"/>
    </source>
</evidence>
<dbReference type="Gene3D" id="1.10.3720.10">
    <property type="entry name" value="MetI-like"/>
    <property type="match status" value="1"/>
</dbReference>
<keyword evidence="4" id="KW-1003">Cell membrane</keyword>
<evidence type="ECO:0000256" key="9">
    <source>
        <dbReference type="RuleBase" id="RU363032"/>
    </source>
</evidence>
<evidence type="ECO:0000313" key="12">
    <source>
        <dbReference type="Proteomes" id="UP000215694"/>
    </source>
</evidence>
<dbReference type="Pfam" id="PF00528">
    <property type="entry name" value="BPD_transp_1"/>
    <property type="match status" value="1"/>
</dbReference>
<evidence type="ECO:0000256" key="6">
    <source>
        <dbReference type="ARBA" id="ARBA00022970"/>
    </source>
</evidence>
<protein>
    <submittedName>
        <fullName evidence="11">Amino acid ABC transporter permease</fullName>
    </submittedName>
</protein>
<feature type="domain" description="ABC transmembrane type-1" evidence="10">
    <location>
        <begin position="17"/>
        <end position="212"/>
    </location>
</feature>
<dbReference type="FunFam" id="1.10.3720.10:FF:000033">
    <property type="entry name" value="Polar amino acid ABC transporter permease"/>
    <property type="match status" value="1"/>
</dbReference>
<dbReference type="InterPro" id="IPR000515">
    <property type="entry name" value="MetI-like"/>
</dbReference>
<reference evidence="11 12" key="1">
    <citation type="journal article" date="2017" name="Genome Announc.">
        <title>Draft Genome Sequence of Romboutsia weinsteinii sp. nov. Strain CCRI-19649(T) Isolated from Surface Water.</title>
        <authorList>
            <person name="Maheux A.F."/>
            <person name="Boudreau D.K."/>
            <person name="Berube E."/>
            <person name="Boissinot M."/>
            <person name="Cantin P."/>
            <person name="Raymond F."/>
            <person name="Corbeil J."/>
            <person name="Omar R.F."/>
            <person name="Bergeron M.G."/>
        </authorList>
    </citation>
    <scope>NUCLEOTIDE SEQUENCE [LARGE SCALE GENOMIC DNA]</scope>
    <source>
        <strain evidence="11 12">CCRI-19649</strain>
    </source>
</reference>
<evidence type="ECO:0000256" key="4">
    <source>
        <dbReference type="ARBA" id="ARBA00022475"/>
    </source>
</evidence>
<dbReference type="GO" id="GO:0043190">
    <property type="term" value="C:ATP-binding cassette (ABC) transporter complex"/>
    <property type="evidence" value="ECO:0007669"/>
    <property type="project" value="InterPro"/>
</dbReference>
<keyword evidence="3 9" id="KW-0813">Transport</keyword>
<dbReference type="PANTHER" id="PTHR30614">
    <property type="entry name" value="MEMBRANE COMPONENT OF AMINO ACID ABC TRANSPORTER"/>
    <property type="match status" value="1"/>
</dbReference>
<evidence type="ECO:0000256" key="5">
    <source>
        <dbReference type="ARBA" id="ARBA00022692"/>
    </source>
</evidence>
<evidence type="ECO:0000313" key="11">
    <source>
        <dbReference type="EMBL" id="RDY29223.1"/>
    </source>
</evidence>
<dbReference type="Proteomes" id="UP000215694">
    <property type="component" value="Unassembled WGS sequence"/>
</dbReference>
<evidence type="ECO:0000256" key="7">
    <source>
        <dbReference type="ARBA" id="ARBA00022989"/>
    </source>
</evidence>
<comment type="similarity">
    <text evidence="2">Belongs to the binding-protein-dependent transport system permease family. HisMQ subfamily.</text>
</comment>
<dbReference type="CDD" id="cd06261">
    <property type="entry name" value="TM_PBP2"/>
    <property type="match status" value="1"/>
</dbReference>
<gene>
    <name evidence="11" type="ORF">CHL78_002640</name>
</gene>
<comment type="caution">
    <text evidence="11">The sequence shown here is derived from an EMBL/GenBank/DDBJ whole genome shotgun (WGS) entry which is preliminary data.</text>
</comment>
<evidence type="ECO:0000256" key="2">
    <source>
        <dbReference type="ARBA" id="ARBA00010072"/>
    </source>
</evidence>
<dbReference type="InterPro" id="IPR035906">
    <property type="entry name" value="MetI-like_sf"/>
</dbReference>
<dbReference type="GO" id="GO:0006865">
    <property type="term" value="P:amino acid transport"/>
    <property type="evidence" value="ECO:0007669"/>
    <property type="project" value="UniProtKB-KW"/>
</dbReference>